<dbReference type="EMBL" id="BARU01026110">
    <property type="protein sequence ID" value="GAH74183.1"/>
    <property type="molecule type" value="Genomic_DNA"/>
</dbReference>
<reference evidence="1" key="1">
    <citation type="journal article" date="2014" name="Front. Microbiol.">
        <title>High frequency of phylogenetically diverse reductive dehalogenase-homologous genes in deep subseafloor sedimentary metagenomes.</title>
        <authorList>
            <person name="Kawai M."/>
            <person name="Futagami T."/>
            <person name="Toyoda A."/>
            <person name="Takaki Y."/>
            <person name="Nishi S."/>
            <person name="Hori S."/>
            <person name="Arai W."/>
            <person name="Tsubouchi T."/>
            <person name="Morono Y."/>
            <person name="Uchiyama I."/>
            <person name="Ito T."/>
            <person name="Fujiyama A."/>
            <person name="Inagaki F."/>
            <person name="Takami H."/>
        </authorList>
    </citation>
    <scope>NUCLEOTIDE SEQUENCE</scope>
    <source>
        <strain evidence="1">Expedition CK06-06</strain>
    </source>
</reference>
<comment type="caution">
    <text evidence="1">The sequence shown here is derived from an EMBL/GenBank/DDBJ whole genome shotgun (WGS) entry which is preliminary data.</text>
</comment>
<organism evidence="1">
    <name type="scientific">marine sediment metagenome</name>
    <dbReference type="NCBI Taxonomy" id="412755"/>
    <lineage>
        <taxon>unclassified sequences</taxon>
        <taxon>metagenomes</taxon>
        <taxon>ecological metagenomes</taxon>
    </lineage>
</organism>
<accession>X1JWL6</accession>
<sequence length="198" mass="22523">MIESVGVEENIRLALECGFRRSDYLYGSRWDLIFRDVEIRSAITNKFLTLAQKPIEISEQQLAKAEVKHQNNPITFPHSDSVIYNGKIYIGGQKGVFATSCNKRNVNPVSLRPTKKWDGPVLTISASYSALSLSSGNEGLFELYLGNEEPWWFQNDNLNRNEVHQLSQLHSSSSRWAFYSIFSSSHQHSGYLVDFDKG</sequence>
<proteinExistence type="predicted"/>
<feature type="non-terminal residue" evidence="1">
    <location>
        <position position="198"/>
    </location>
</feature>
<gene>
    <name evidence="1" type="ORF">S03H2_41982</name>
</gene>
<name>X1JWL6_9ZZZZ</name>
<evidence type="ECO:0000313" key="1">
    <source>
        <dbReference type="EMBL" id="GAH74183.1"/>
    </source>
</evidence>
<protein>
    <submittedName>
        <fullName evidence="1">Uncharacterized protein</fullName>
    </submittedName>
</protein>
<dbReference type="AlphaFoldDB" id="X1JWL6"/>